<proteinExistence type="predicted"/>
<dbReference type="Proteomes" id="UP000257109">
    <property type="component" value="Unassembled WGS sequence"/>
</dbReference>
<reference evidence="1" key="1">
    <citation type="submission" date="2018-05" db="EMBL/GenBank/DDBJ databases">
        <title>Draft genome of Mucuna pruriens seed.</title>
        <authorList>
            <person name="Nnadi N.E."/>
            <person name="Vos R."/>
            <person name="Hasami M.H."/>
            <person name="Devisetty U.K."/>
            <person name="Aguiy J.C."/>
        </authorList>
    </citation>
    <scope>NUCLEOTIDE SEQUENCE [LARGE SCALE GENOMIC DNA]</scope>
    <source>
        <strain evidence="1">JCA_2017</strain>
    </source>
</reference>
<keyword evidence="2" id="KW-1185">Reference proteome</keyword>
<gene>
    <name evidence="1" type="ORF">CR513_09530</name>
</gene>
<feature type="non-terminal residue" evidence="1">
    <location>
        <position position="1"/>
    </location>
</feature>
<dbReference type="EMBL" id="QJKJ01001681">
    <property type="protein sequence ID" value="RDY06483.1"/>
    <property type="molecule type" value="Genomic_DNA"/>
</dbReference>
<protein>
    <submittedName>
        <fullName evidence="1">Ribonuclease H protein</fullName>
    </submittedName>
</protein>
<dbReference type="AlphaFoldDB" id="A0A371HUL6"/>
<evidence type="ECO:0000313" key="2">
    <source>
        <dbReference type="Proteomes" id="UP000257109"/>
    </source>
</evidence>
<evidence type="ECO:0000313" key="1">
    <source>
        <dbReference type="EMBL" id="RDY06483.1"/>
    </source>
</evidence>
<name>A0A371HUL6_MUCPR</name>
<dbReference type="PANTHER" id="PTHR33116:SF78">
    <property type="entry name" value="OS12G0587133 PROTEIN"/>
    <property type="match status" value="1"/>
</dbReference>
<comment type="caution">
    <text evidence="1">The sequence shown here is derived from an EMBL/GenBank/DDBJ whole genome shotgun (WGS) entry which is preliminary data.</text>
</comment>
<dbReference type="PANTHER" id="PTHR33116">
    <property type="entry name" value="REVERSE TRANSCRIPTASE ZINC-BINDING DOMAIN-CONTAINING PROTEIN-RELATED-RELATED"/>
    <property type="match status" value="1"/>
</dbReference>
<dbReference type="OrthoDB" id="1434617at2759"/>
<accession>A0A371HUL6</accession>
<sequence>MEKHWKSLSFQERFDREVLFHCTYLSHALKDYFSLLMWLWRIKVGILFNFLEGPFNSCTKPLLMICYCLQKQKLVRWSLLELYFNYFAKVPNKRFQRNDDLGKYLKSLYYIKEPTKIPISFIMDKVNQRLSVWKAKQLSFAGRVTLTKLVLQALPTKMMQSTMLYKSINIIDKKCKNFIWGDTNQSRKIHMTS</sequence>
<dbReference type="STRING" id="157652.A0A371HUL6"/>
<organism evidence="1 2">
    <name type="scientific">Mucuna pruriens</name>
    <name type="common">Velvet bean</name>
    <name type="synonym">Dolichos pruriens</name>
    <dbReference type="NCBI Taxonomy" id="157652"/>
    <lineage>
        <taxon>Eukaryota</taxon>
        <taxon>Viridiplantae</taxon>
        <taxon>Streptophyta</taxon>
        <taxon>Embryophyta</taxon>
        <taxon>Tracheophyta</taxon>
        <taxon>Spermatophyta</taxon>
        <taxon>Magnoliopsida</taxon>
        <taxon>eudicotyledons</taxon>
        <taxon>Gunneridae</taxon>
        <taxon>Pentapetalae</taxon>
        <taxon>rosids</taxon>
        <taxon>fabids</taxon>
        <taxon>Fabales</taxon>
        <taxon>Fabaceae</taxon>
        <taxon>Papilionoideae</taxon>
        <taxon>50 kb inversion clade</taxon>
        <taxon>NPAAA clade</taxon>
        <taxon>indigoferoid/millettioid clade</taxon>
        <taxon>Phaseoleae</taxon>
        <taxon>Mucuna</taxon>
    </lineage>
</organism>